<dbReference type="AlphaFoldDB" id="A0A183SCC4"/>
<dbReference type="OrthoDB" id="26525at2759"/>
<accession>A0A183SCC4</accession>
<evidence type="ECO:0000313" key="3">
    <source>
        <dbReference type="WBParaSite" id="SSLN_0000194001-mRNA-1"/>
    </source>
</evidence>
<evidence type="ECO:0000313" key="1">
    <source>
        <dbReference type="EMBL" id="VDL88257.1"/>
    </source>
</evidence>
<dbReference type="Proteomes" id="UP000275846">
    <property type="component" value="Unassembled WGS sequence"/>
</dbReference>
<protein>
    <submittedName>
        <fullName evidence="3">Protein kinase domain-containing protein</fullName>
    </submittedName>
</protein>
<dbReference type="STRING" id="70667.A0A183SCC4"/>
<evidence type="ECO:0000313" key="2">
    <source>
        <dbReference type="Proteomes" id="UP000275846"/>
    </source>
</evidence>
<proteinExistence type="predicted"/>
<name>A0A183SCC4_SCHSO</name>
<sequence length="215" mass="24277">MELIPVSKPLGVVDKTEQLKKLPDAGGTSFPIPPEPTWKSAGPGGANVPPMGCGTRYKDRLELLRQKRPKFRNVLRTLQYIVSQLPAHNMAFQYFACPSYSSTYDSSSPQFEEPYHALMVVFEKTDPYHKGSVPEARLYDILRECGMNVEPKEVSRFAKMLARAVDDCDGITEPPKGKEEQVRPGLINYHKLLRRYQRLTPGSPALSIIKTIREK</sequence>
<dbReference type="EMBL" id="UYSU01008647">
    <property type="protein sequence ID" value="VDL88257.1"/>
    <property type="molecule type" value="Genomic_DNA"/>
</dbReference>
<reference evidence="1 2" key="2">
    <citation type="submission" date="2018-11" db="EMBL/GenBank/DDBJ databases">
        <authorList>
            <consortium name="Pathogen Informatics"/>
        </authorList>
    </citation>
    <scope>NUCLEOTIDE SEQUENCE [LARGE SCALE GENOMIC DNA]</scope>
    <source>
        <strain evidence="1 2">NST_G2</strain>
    </source>
</reference>
<keyword evidence="2" id="KW-1185">Reference proteome</keyword>
<gene>
    <name evidence="1" type="ORF">SSLN_LOCUS1872</name>
</gene>
<reference evidence="3" key="1">
    <citation type="submission" date="2016-06" db="UniProtKB">
        <authorList>
            <consortium name="WormBaseParasite"/>
        </authorList>
    </citation>
    <scope>IDENTIFICATION</scope>
</reference>
<dbReference type="WBParaSite" id="SSLN_0000194001-mRNA-1">
    <property type="protein sequence ID" value="SSLN_0000194001-mRNA-1"/>
    <property type="gene ID" value="SSLN_0000194001"/>
</dbReference>
<organism evidence="3">
    <name type="scientific">Schistocephalus solidus</name>
    <name type="common">Tapeworm</name>
    <dbReference type="NCBI Taxonomy" id="70667"/>
    <lineage>
        <taxon>Eukaryota</taxon>
        <taxon>Metazoa</taxon>
        <taxon>Spiralia</taxon>
        <taxon>Lophotrochozoa</taxon>
        <taxon>Platyhelminthes</taxon>
        <taxon>Cestoda</taxon>
        <taxon>Eucestoda</taxon>
        <taxon>Diphyllobothriidea</taxon>
        <taxon>Diphyllobothriidae</taxon>
        <taxon>Schistocephalus</taxon>
    </lineage>
</organism>